<proteinExistence type="predicted"/>
<sequence length="54" mass="6542">MMEWAGNWRRWFRCPESCFWLRVYFCREMLSGSNFNSARLTITIESEHDFDASA</sequence>
<reference evidence="1" key="1">
    <citation type="journal article" date="2023" name="Mol. Ecol. Resour.">
        <title>Chromosome-level genome assembly of a triploid poplar Populus alba 'Berolinensis'.</title>
        <authorList>
            <person name="Chen S."/>
            <person name="Yu Y."/>
            <person name="Wang X."/>
            <person name="Wang S."/>
            <person name="Zhang T."/>
            <person name="Zhou Y."/>
            <person name="He R."/>
            <person name="Meng N."/>
            <person name="Wang Y."/>
            <person name="Liu W."/>
            <person name="Liu Z."/>
            <person name="Liu J."/>
            <person name="Guo Q."/>
            <person name="Huang H."/>
            <person name="Sederoff R.R."/>
            <person name="Wang G."/>
            <person name="Qu G."/>
            <person name="Chen S."/>
        </authorList>
    </citation>
    <scope>NUCLEOTIDE SEQUENCE</scope>
    <source>
        <strain evidence="1">SC-2020</strain>
    </source>
</reference>
<evidence type="ECO:0000313" key="1">
    <source>
        <dbReference type="EMBL" id="KAJ6974756.1"/>
    </source>
</evidence>
<dbReference type="EMBL" id="JAQIZT010000013">
    <property type="protein sequence ID" value="KAJ6974756.1"/>
    <property type="molecule type" value="Genomic_DNA"/>
</dbReference>
<comment type="caution">
    <text evidence="1">The sequence shown here is derived from an EMBL/GenBank/DDBJ whole genome shotgun (WGS) entry which is preliminary data.</text>
</comment>
<protein>
    <submittedName>
        <fullName evidence="1">Uncharacterized protein</fullName>
    </submittedName>
</protein>
<evidence type="ECO:0000313" key="2">
    <source>
        <dbReference type="Proteomes" id="UP001164929"/>
    </source>
</evidence>
<gene>
    <name evidence="1" type="ORF">NC653_030784</name>
</gene>
<dbReference type="AlphaFoldDB" id="A0AAD6LWW9"/>
<organism evidence="1 2">
    <name type="scientific">Populus alba x Populus x berolinensis</name>
    <dbReference type="NCBI Taxonomy" id="444605"/>
    <lineage>
        <taxon>Eukaryota</taxon>
        <taxon>Viridiplantae</taxon>
        <taxon>Streptophyta</taxon>
        <taxon>Embryophyta</taxon>
        <taxon>Tracheophyta</taxon>
        <taxon>Spermatophyta</taxon>
        <taxon>Magnoliopsida</taxon>
        <taxon>eudicotyledons</taxon>
        <taxon>Gunneridae</taxon>
        <taxon>Pentapetalae</taxon>
        <taxon>rosids</taxon>
        <taxon>fabids</taxon>
        <taxon>Malpighiales</taxon>
        <taxon>Salicaceae</taxon>
        <taxon>Saliceae</taxon>
        <taxon>Populus</taxon>
    </lineage>
</organism>
<dbReference type="Proteomes" id="UP001164929">
    <property type="component" value="Chromosome 13"/>
</dbReference>
<keyword evidence="2" id="KW-1185">Reference proteome</keyword>
<name>A0AAD6LWW9_9ROSI</name>
<accession>A0AAD6LWW9</accession>